<accession>A0ABR2VT63</accession>
<protein>
    <recommendedName>
        <fullName evidence="5">Glycine-rich protein</fullName>
    </recommendedName>
</protein>
<feature type="region of interest" description="Disordered" evidence="1">
    <location>
        <begin position="39"/>
        <end position="103"/>
    </location>
</feature>
<gene>
    <name evidence="3" type="ORF">K7432_011872</name>
</gene>
<evidence type="ECO:0000256" key="2">
    <source>
        <dbReference type="SAM" id="SignalP"/>
    </source>
</evidence>
<keyword evidence="2" id="KW-0732">Signal</keyword>
<organism evidence="3 4">
    <name type="scientific">Basidiobolus ranarum</name>
    <dbReference type="NCBI Taxonomy" id="34480"/>
    <lineage>
        <taxon>Eukaryota</taxon>
        <taxon>Fungi</taxon>
        <taxon>Fungi incertae sedis</taxon>
        <taxon>Zoopagomycota</taxon>
        <taxon>Entomophthoromycotina</taxon>
        <taxon>Basidiobolomycetes</taxon>
        <taxon>Basidiobolales</taxon>
        <taxon>Basidiobolaceae</taxon>
        <taxon>Basidiobolus</taxon>
    </lineage>
</organism>
<sequence length="103" mass="9604">MKFSAPKLLCILSGVAAINSATIDRRFWARSNGAYDVTDVFNGGDSGGAGNGGAPDYSGNGGGNGGNGGGNGGYGPGTCGRTGGENGGNGGGNGGGADDTGKG</sequence>
<evidence type="ECO:0008006" key="5">
    <source>
        <dbReference type="Google" id="ProtNLM"/>
    </source>
</evidence>
<reference evidence="3 4" key="1">
    <citation type="submission" date="2023-04" db="EMBL/GenBank/DDBJ databases">
        <title>Genome of Basidiobolus ranarum AG-B5.</title>
        <authorList>
            <person name="Stajich J.E."/>
            <person name="Carter-House D."/>
            <person name="Gryganskyi A."/>
        </authorList>
    </citation>
    <scope>NUCLEOTIDE SEQUENCE [LARGE SCALE GENOMIC DNA]</scope>
    <source>
        <strain evidence="3 4">AG-B5</strain>
    </source>
</reference>
<feature type="compositionally biased region" description="Gly residues" evidence="1">
    <location>
        <begin position="44"/>
        <end position="103"/>
    </location>
</feature>
<keyword evidence="4" id="KW-1185">Reference proteome</keyword>
<dbReference type="EMBL" id="JASJQH010007845">
    <property type="protein sequence ID" value="KAK9701114.1"/>
    <property type="molecule type" value="Genomic_DNA"/>
</dbReference>
<feature type="non-terminal residue" evidence="3">
    <location>
        <position position="103"/>
    </location>
</feature>
<feature type="chain" id="PRO_5046302454" description="Glycine-rich protein" evidence="2">
    <location>
        <begin position="21"/>
        <end position="103"/>
    </location>
</feature>
<evidence type="ECO:0000313" key="4">
    <source>
        <dbReference type="Proteomes" id="UP001479436"/>
    </source>
</evidence>
<feature type="signal peptide" evidence="2">
    <location>
        <begin position="1"/>
        <end position="20"/>
    </location>
</feature>
<proteinExistence type="predicted"/>
<dbReference type="Proteomes" id="UP001479436">
    <property type="component" value="Unassembled WGS sequence"/>
</dbReference>
<name>A0ABR2VT63_9FUNG</name>
<evidence type="ECO:0000313" key="3">
    <source>
        <dbReference type="EMBL" id="KAK9701114.1"/>
    </source>
</evidence>
<evidence type="ECO:0000256" key="1">
    <source>
        <dbReference type="SAM" id="MobiDB-lite"/>
    </source>
</evidence>
<comment type="caution">
    <text evidence="3">The sequence shown here is derived from an EMBL/GenBank/DDBJ whole genome shotgun (WGS) entry which is preliminary data.</text>
</comment>